<evidence type="ECO:0000313" key="2">
    <source>
        <dbReference type="Proteomes" id="UP000606786"/>
    </source>
</evidence>
<organism evidence="1 2">
    <name type="scientific">Ceratitis capitata</name>
    <name type="common">Mediterranean fruit fly</name>
    <name type="synonym">Tephritis capitata</name>
    <dbReference type="NCBI Taxonomy" id="7213"/>
    <lineage>
        <taxon>Eukaryota</taxon>
        <taxon>Metazoa</taxon>
        <taxon>Ecdysozoa</taxon>
        <taxon>Arthropoda</taxon>
        <taxon>Hexapoda</taxon>
        <taxon>Insecta</taxon>
        <taxon>Pterygota</taxon>
        <taxon>Neoptera</taxon>
        <taxon>Endopterygota</taxon>
        <taxon>Diptera</taxon>
        <taxon>Brachycera</taxon>
        <taxon>Muscomorpha</taxon>
        <taxon>Tephritoidea</taxon>
        <taxon>Tephritidae</taxon>
        <taxon>Ceratitis</taxon>
        <taxon>Ceratitis</taxon>
    </lineage>
</organism>
<accession>A0A811UR17</accession>
<protein>
    <submittedName>
        <fullName evidence="1">(Mediterranean fruit fly) hypothetical protein</fullName>
    </submittedName>
</protein>
<comment type="caution">
    <text evidence="1">The sequence shown here is derived from an EMBL/GenBank/DDBJ whole genome shotgun (WGS) entry which is preliminary data.</text>
</comment>
<keyword evidence="2" id="KW-1185">Reference proteome</keyword>
<feature type="non-terminal residue" evidence="1">
    <location>
        <position position="52"/>
    </location>
</feature>
<dbReference type="Proteomes" id="UP000606786">
    <property type="component" value="Unassembled WGS sequence"/>
</dbReference>
<evidence type="ECO:0000313" key="1">
    <source>
        <dbReference type="EMBL" id="CAD7001151.1"/>
    </source>
</evidence>
<sequence>MFKFILEVARKSIPTSSGNHRELKSYLNIVEIIYNSLSMNRLQYGTVPTVQY</sequence>
<gene>
    <name evidence="1" type="ORF">CCAP1982_LOCUS9649</name>
</gene>
<name>A0A811UR17_CERCA</name>
<dbReference type="AlphaFoldDB" id="A0A811UR17"/>
<dbReference type="EMBL" id="CAJHJT010000023">
    <property type="protein sequence ID" value="CAD7001151.1"/>
    <property type="molecule type" value="Genomic_DNA"/>
</dbReference>
<proteinExistence type="predicted"/>
<reference evidence="1" key="1">
    <citation type="submission" date="2020-11" db="EMBL/GenBank/DDBJ databases">
        <authorList>
            <person name="Whitehead M."/>
        </authorList>
    </citation>
    <scope>NUCLEOTIDE SEQUENCE</scope>
    <source>
        <strain evidence="1">EGII</strain>
    </source>
</reference>